<dbReference type="GO" id="GO:0006253">
    <property type="term" value="P:dCTP catabolic process"/>
    <property type="evidence" value="ECO:0007669"/>
    <property type="project" value="TreeGrafter"/>
</dbReference>
<dbReference type="GO" id="GO:0005829">
    <property type="term" value="C:cytosol"/>
    <property type="evidence" value="ECO:0007669"/>
    <property type="project" value="TreeGrafter"/>
</dbReference>
<protein>
    <submittedName>
        <fullName evidence="1">Nucleotide pyrophosphohydrolase</fullName>
    </submittedName>
</protein>
<organism evidence="1 2">
    <name type="scientific">Sulfuriferula nivalis</name>
    <dbReference type="NCBI Taxonomy" id="2675298"/>
    <lineage>
        <taxon>Bacteria</taxon>
        <taxon>Pseudomonadati</taxon>
        <taxon>Pseudomonadota</taxon>
        <taxon>Betaproteobacteria</taxon>
        <taxon>Nitrosomonadales</taxon>
        <taxon>Sulfuricellaceae</taxon>
        <taxon>Sulfuriferula</taxon>
    </lineage>
</organism>
<dbReference type="InterPro" id="IPR025984">
    <property type="entry name" value="DCTPP"/>
</dbReference>
<dbReference type="GO" id="GO:0047840">
    <property type="term" value="F:dCTP diphosphatase activity"/>
    <property type="evidence" value="ECO:0007669"/>
    <property type="project" value="TreeGrafter"/>
</dbReference>
<dbReference type="KEGG" id="sniv:SFSGTM_09060"/>
<keyword evidence="2" id="KW-1185">Reference proteome</keyword>
<dbReference type="GO" id="GO:0042262">
    <property type="term" value="P:DNA protection"/>
    <property type="evidence" value="ECO:0007669"/>
    <property type="project" value="TreeGrafter"/>
</dbReference>
<dbReference type="PANTHER" id="PTHR46523:SF1">
    <property type="entry name" value="DCTP PYROPHOSPHATASE 1"/>
    <property type="match status" value="1"/>
</dbReference>
<dbReference type="PIRSF" id="PIRSF029826">
    <property type="entry name" value="UCP029826_pph"/>
    <property type="match status" value="1"/>
</dbReference>
<dbReference type="InterPro" id="IPR052555">
    <property type="entry name" value="dCTP_Pyrophosphatase"/>
</dbReference>
<reference evidence="2" key="1">
    <citation type="submission" date="2019-11" db="EMBL/GenBank/DDBJ databases">
        <title>Isolation and characterization of a novel species in the genus Sulfuriferula.</title>
        <authorList>
            <person name="Mochizuki J."/>
            <person name="Kojima H."/>
            <person name="Fukui M."/>
        </authorList>
    </citation>
    <scope>NUCLEOTIDE SEQUENCE [LARGE SCALE GENOMIC DNA]</scope>
    <source>
        <strain evidence="2">SGTM</strain>
    </source>
</reference>
<dbReference type="Gene3D" id="1.10.287.1080">
    <property type="entry name" value="MazG-like"/>
    <property type="match status" value="1"/>
</dbReference>
<dbReference type="SUPFAM" id="SSF101386">
    <property type="entry name" value="all-alpha NTP pyrophosphatases"/>
    <property type="match status" value="1"/>
</dbReference>
<gene>
    <name evidence="1" type="ORF">SFSGTM_09060</name>
</gene>
<dbReference type="PANTHER" id="PTHR46523">
    <property type="entry name" value="DCTP PYROPHOSPHATASE 1"/>
    <property type="match status" value="1"/>
</dbReference>
<sequence>MDIIALQQKLTEFANEREWNEFHTPKNLAMALAGEAGELLAEFQWLSAEQSCALTTQQLTAVKYEMADVLLYLLRLADKLGVDLEQAAYEKIALNAEKYTIALAKGNALKYNQLEE</sequence>
<dbReference type="Proteomes" id="UP000463939">
    <property type="component" value="Chromosome"/>
</dbReference>
<evidence type="ECO:0000313" key="1">
    <source>
        <dbReference type="EMBL" id="BBP00198.1"/>
    </source>
</evidence>
<dbReference type="Pfam" id="PF12643">
    <property type="entry name" value="MazG-like"/>
    <property type="match status" value="1"/>
</dbReference>
<accession>A0A809S100</accession>
<dbReference type="CDD" id="cd11537">
    <property type="entry name" value="NTP-PPase_RS21-C6_like"/>
    <property type="match status" value="1"/>
</dbReference>
<name>A0A809S100_9PROT</name>
<dbReference type="RefSeq" id="WP_162084154.1">
    <property type="nucleotide sequence ID" value="NZ_AP021881.1"/>
</dbReference>
<dbReference type="AlphaFoldDB" id="A0A809S100"/>
<evidence type="ECO:0000313" key="2">
    <source>
        <dbReference type="Proteomes" id="UP000463939"/>
    </source>
</evidence>
<dbReference type="EMBL" id="AP021881">
    <property type="protein sequence ID" value="BBP00198.1"/>
    <property type="molecule type" value="Genomic_DNA"/>
</dbReference>
<proteinExistence type="predicted"/>
<keyword evidence="1" id="KW-0378">Hydrolase</keyword>